<protein>
    <submittedName>
        <fullName evidence="1">Uncharacterized protein</fullName>
    </submittedName>
</protein>
<organism evidence="1 4">
    <name type="scientific">Cellulophaga phage phiST</name>
    <dbReference type="NCBI Taxonomy" id="756282"/>
    <lineage>
        <taxon>Viruses</taxon>
        <taxon>Duplodnaviria</taxon>
        <taxon>Heunggongvirae</taxon>
        <taxon>Uroviricota</taxon>
        <taxon>Caudoviricetes</taxon>
        <taxon>Cbastvirus</taxon>
        <taxon>Cbastvirus ST</taxon>
    </lineage>
</organism>
<gene>
    <name evidence="1" type="ORF">CGPG_00050</name>
    <name evidence="2" type="ORF">PhiST_gp059</name>
</gene>
<accession>M4T1S3</accession>
<proteinExistence type="predicted"/>
<dbReference type="RefSeq" id="YP_007673432.1">
    <property type="nucleotide sequence ID" value="NC_020842.1"/>
</dbReference>
<dbReference type="Proteomes" id="UP000014729">
    <property type="component" value="Segment"/>
</dbReference>
<evidence type="ECO:0000313" key="3">
    <source>
        <dbReference type="Proteomes" id="UP000014729"/>
    </source>
</evidence>
<dbReference type="EMBL" id="KC821604">
    <property type="protein sequence ID" value="AGO47198.1"/>
    <property type="molecule type" value="Genomic_DNA"/>
</dbReference>
<reference evidence="3" key="3">
    <citation type="submission" date="2013-03" db="EMBL/GenBank/DDBJ databases">
        <title>The Cellulophaga phages: a novel, diverse, and globally ubiquitous model system.</title>
        <authorList>
            <person name="Holmfeldt K."/>
            <person name="Solonenko N."/>
            <person name="Shah M."/>
            <person name="Corrier K."/>
            <person name="Riemann L."/>
            <person name="VerBerkmoes N.C."/>
            <person name="Sullivan M.B."/>
        </authorList>
    </citation>
    <scope>NUCLEOTIDE SEQUENCE [LARGE SCALE GENOMIC DNA]</scope>
</reference>
<evidence type="ECO:0000313" key="1">
    <source>
        <dbReference type="EMBL" id="AGH56749.1"/>
    </source>
</evidence>
<keyword evidence="4" id="KW-1185">Reference proteome</keyword>
<evidence type="ECO:0000313" key="2">
    <source>
        <dbReference type="EMBL" id="AGO47198.1"/>
    </source>
</evidence>
<name>M4T1S3_9CAUD</name>
<dbReference type="Proteomes" id="UP000203074">
    <property type="component" value="Segment"/>
</dbReference>
<sequence length="194" mass="22193">MEKVAYVGLDPGKSGFITVIKDKDFLFYEMPSHKVETGKLLKSGKPQTKLEFHEEGFKDLVFKINQDTKGYKLKVGIEKVIGRSGWSAENNFNFGYVAGMQKMIFIMLGAELIMVRPQKWQSFMRQGYESIKKASSTGKTMVNDPKAVAELIVDTEYPNIDFRKTIKSKNKDDNKVDSFLIALYIKRVDNQQNK</sequence>
<dbReference type="GeneID" id="15009948"/>
<evidence type="ECO:0000313" key="4">
    <source>
        <dbReference type="Proteomes" id="UP000203074"/>
    </source>
</evidence>
<dbReference type="KEGG" id="vg:15009948"/>
<reference evidence="1 4" key="1">
    <citation type="submission" date="2010-11" db="EMBL/GenBank/DDBJ databases">
        <title>The Genome Sequence of Cellulophaga phage phiST.</title>
        <authorList>
            <consortium name="The Broad Institute Genome Sequencing Platform"/>
            <person name="Henn M.R."/>
            <person name="Reimann L."/>
            <person name="Holmfelt K."/>
            <person name="Levin J."/>
            <person name="Malboeuf C."/>
            <person name="Casali M."/>
            <person name="Russ C."/>
            <person name="Lennon N."/>
            <person name="Chapman S.B."/>
            <person name="Erlich R."/>
            <person name="Young S.K."/>
            <person name="Yandava C."/>
            <person name="Zeng Q."/>
            <person name="Alvarado L."/>
            <person name="Anderson S."/>
            <person name="Berlin A."/>
            <person name="Chen Z."/>
            <person name="Freedman E."/>
            <person name="Gellesch M."/>
            <person name="Goldberg J."/>
            <person name="Green L."/>
            <person name="Griggs A."/>
            <person name="Gujja S."/>
            <person name="Heilman E.R."/>
            <person name="Heiman D."/>
            <person name="Hollinger A."/>
            <person name="Howarth C."/>
            <person name="Larson L."/>
            <person name="Mehta T."/>
            <person name="Pearson M."/>
            <person name="Roberts A."/>
            <person name="Ryan E."/>
            <person name="Saif S."/>
            <person name="Shea T."/>
            <person name="Shenoy N."/>
            <person name="Sisk P."/>
            <person name="Stolte C."/>
            <person name="Sykes S."/>
            <person name="White J."/>
            <person name="Haas B."/>
            <person name="Nusbaum C."/>
            <person name="Birren B."/>
        </authorList>
    </citation>
    <scope>NUCLEOTIDE SEQUENCE [LARGE SCALE GENOMIC DNA]</scope>
    <source>
        <strain evidence="4">phiST</strain>
        <strain evidence="1">PhiST</strain>
    </source>
</reference>
<dbReference type="EMBL" id="HQ634192">
    <property type="protein sequence ID" value="AGH56749.1"/>
    <property type="molecule type" value="Genomic_DNA"/>
</dbReference>
<reference evidence="2 3" key="2">
    <citation type="journal article" date="2013" name="Proc. Natl. Acad. Sci. U.S.A.">
        <title>Twelve previously unknown phage genera are ubiquitous in global oceans.</title>
        <authorList>
            <person name="Holmfeldt K."/>
            <person name="Solonenko N."/>
            <person name="Shah M."/>
            <person name="Corrier K."/>
            <person name="Riemann L."/>
            <person name="Verberkmoes N.C."/>
            <person name="Sullivan M.B."/>
        </authorList>
    </citation>
    <scope>NUCLEOTIDE SEQUENCE [LARGE SCALE GENOMIC DNA]</scope>
    <source>
        <strain evidence="2">PhiST</strain>
    </source>
</reference>